<sequence length="89" mass="9833">MMGSSFQLNRKVHPKTVGISVSPSTQDLPTHLKYPEFGGTGKDPIWKMNANNLGSDLVHVPDKLGHGTIQAARSMSFEDYQKSFSRNTN</sequence>
<keyword evidence="2" id="KW-1185">Reference proteome</keyword>
<dbReference type="Proteomes" id="UP001431131">
    <property type="component" value="Unassembled WGS sequence"/>
</dbReference>
<organism evidence="1 2">
    <name type="scientific">Fredinandcohnia quinoae</name>
    <dbReference type="NCBI Taxonomy" id="2918902"/>
    <lineage>
        <taxon>Bacteria</taxon>
        <taxon>Bacillati</taxon>
        <taxon>Bacillota</taxon>
        <taxon>Bacilli</taxon>
        <taxon>Bacillales</taxon>
        <taxon>Bacillaceae</taxon>
        <taxon>Fredinandcohnia</taxon>
    </lineage>
</organism>
<evidence type="ECO:0000313" key="2">
    <source>
        <dbReference type="Proteomes" id="UP001431131"/>
    </source>
</evidence>
<accession>A0AAW5E3R6</accession>
<dbReference type="RefSeq" id="WP_240253214.1">
    <property type="nucleotide sequence ID" value="NZ_JAKTTI010000004.1"/>
</dbReference>
<evidence type="ECO:0000313" key="1">
    <source>
        <dbReference type="EMBL" id="MCH1624636.1"/>
    </source>
</evidence>
<name>A0AAW5E3R6_9BACI</name>
<reference evidence="1" key="1">
    <citation type="submission" date="2022-02" db="EMBL/GenBank/DDBJ databases">
        <title>Fredinandcohnia quinoae sp. nov. isolated from Chenopodium quinoa seeds.</title>
        <authorList>
            <person name="Saati-Santamaria Z."/>
            <person name="Flores-Felix J.D."/>
            <person name="Igual J.M."/>
            <person name="Velazquez E."/>
            <person name="Garcia-Fraile P."/>
            <person name="Martinez-Molina E."/>
        </authorList>
    </citation>
    <scope>NUCLEOTIDE SEQUENCE</scope>
    <source>
        <strain evidence="1">SECRCQ15</strain>
    </source>
</reference>
<dbReference type="EMBL" id="JAKTTI010000004">
    <property type="protein sequence ID" value="MCH1624636.1"/>
    <property type="molecule type" value="Genomic_DNA"/>
</dbReference>
<protein>
    <submittedName>
        <fullName evidence="1">Uncharacterized protein</fullName>
    </submittedName>
</protein>
<comment type="caution">
    <text evidence="1">The sequence shown here is derived from an EMBL/GenBank/DDBJ whole genome shotgun (WGS) entry which is preliminary data.</text>
</comment>
<proteinExistence type="predicted"/>
<gene>
    <name evidence="1" type="ORF">MJG50_04800</name>
</gene>
<dbReference type="AlphaFoldDB" id="A0AAW5E3R6"/>